<feature type="transmembrane region" description="Helical" evidence="8">
    <location>
        <begin position="128"/>
        <end position="145"/>
    </location>
</feature>
<protein>
    <submittedName>
        <fullName evidence="10">EamA family transporter RarD</fullName>
    </submittedName>
</protein>
<evidence type="ECO:0000256" key="5">
    <source>
        <dbReference type="ARBA" id="ARBA00022692"/>
    </source>
</evidence>
<organism evidence="10 11">
    <name type="scientific">Bowmanella dokdonensis</name>
    <dbReference type="NCBI Taxonomy" id="751969"/>
    <lineage>
        <taxon>Bacteria</taxon>
        <taxon>Pseudomonadati</taxon>
        <taxon>Pseudomonadota</taxon>
        <taxon>Gammaproteobacteria</taxon>
        <taxon>Alteromonadales</taxon>
        <taxon>Alteromonadaceae</taxon>
        <taxon>Bowmanella</taxon>
    </lineage>
</organism>
<dbReference type="Pfam" id="PF00892">
    <property type="entry name" value="EamA"/>
    <property type="match status" value="1"/>
</dbReference>
<gene>
    <name evidence="10" type="primary">rarD</name>
    <name evidence="10" type="ORF">J0A66_10815</name>
</gene>
<evidence type="ECO:0000256" key="2">
    <source>
        <dbReference type="ARBA" id="ARBA00007362"/>
    </source>
</evidence>
<dbReference type="InterPro" id="IPR037185">
    <property type="entry name" value="EmrE-like"/>
</dbReference>
<feature type="transmembrane region" description="Helical" evidence="8">
    <location>
        <begin position="179"/>
        <end position="197"/>
    </location>
</feature>
<dbReference type="InterPro" id="IPR004626">
    <property type="entry name" value="RarD"/>
</dbReference>
<accession>A0A939DP66</accession>
<dbReference type="InterPro" id="IPR000620">
    <property type="entry name" value="EamA_dom"/>
</dbReference>
<keyword evidence="11" id="KW-1185">Reference proteome</keyword>
<dbReference type="AlphaFoldDB" id="A0A939DP66"/>
<evidence type="ECO:0000256" key="4">
    <source>
        <dbReference type="ARBA" id="ARBA00022475"/>
    </source>
</evidence>
<feature type="domain" description="EamA" evidence="9">
    <location>
        <begin position="8"/>
        <end position="144"/>
    </location>
</feature>
<comment type="caution">
    <text evidence="10">The sequence shown here is derived from an EMBL/GenBank/DDBJ whole genome shotgun (WGS) entry which is preliminary data.</text>
</comment>
<comment type="similarity">
    <text evidence="2">Belongs to the EamA transporter family.</text>
</comment>
<evidence type="ECO:0000313" key="11">
    <source>
        <dbReference type="Proteomes" id="UP000664654"/>
    </source>
</evidence>
<evidence type="ECO:0000256" key="1">
    <source>
        <dbReference type="ARBA" id="ARBA00004651"/>
    </source>
</evidence>
<dbReference type="Proteomes" id="UP000664654">
    <property type="component" value="Unassembled WGS sequence"/>
</dbReference>
<keyword evidence="6 8" id="KW-1133">Transmembrane helix</keyword>
<proteinExistence type="inferred from homology"/>
<keyword evidence="5 8" id="KW-0812">Transmembrane</keyword>
<sequence>MNDRTAQTGVLLAIAAYSMWGVAPMYFKLLLEVPATDILLHRIVWSMLILLVLVVVLRQVGKVREAIVNIRVMKVLLVSGLLLAGNWLLFIWAINNDHLLDASLGYYINPLLNVALGRIFLGERLRQMQKYAVGLAVTGVAILIISFGQVPWIALALAGSFGIYGLLRKQVAVDSLPGLMLETLLMMPFAIAYWIWLASPASNMLANPWDLNAILVCAGIVTTAPLLCFTGAARRIMYSTLGFFQYIGPSIMFILAVFLYKEPLHQERVITFALVWTGLALFSYDSYRHFQKNRKAKKALLAEQSESA</sequence>
<dbReference type="EMBL" id="JAFKCV010000005">
    <property type="protein sequence ID" value="MBN7825715.1"/>
    <property type="molecule type" value="Genomic_DNA"/>
</dbReference>
<keyword evidence="3" id="KW-0813">Transport</keyword>
<reference evidence="10" key="1">
    <citation type="submission" date="2021-03" db="EMBL/GenBank/DDBJ databases">
        <title>novel species isolated from a fishpond in China.</title>
        <authorList>
            <person name="Lu H."/>
            <person name="Cai Z."/>
        </authorList>
    </citation>
    <scope>NUCLEOTIDE SEQUENCE</scope>
    <source>
        <strain evidence="10">JCM 30855</strain>
    </source>
</reference>
<dbReference type="GO" id="GO:0005886">
    <property type="term" value="C:plasma membrane"/>
    <property type="evidence" value="ECO:0007669"/>
    <property type="project" value="UniProtKB-SubCell"/>
</dbReference>
<feature type="transmembrane region" description="Helical" evidence="8">
    <location>
        <begin position="209"/>
        <end position="229"/>
    </location>
</feature>
<evidence type="ECO:0000256" key="3">
    <source>
        <dbReference type="ARBA" id="ARBA00022448"/>
    </source>
</evidence>
<keyword evidence="7 8" id="KW-0472">Membrane</keyword>
<feature type="transmembrane region" description="Helical" evidence="8">
    <location>
        <begin position="39"/>
        <end position="60"/>
    </location>
</feature>
<evidence type="ECO:0000259" key="9">
    <source>
        <dbReference type="Pfam" id="PF00892"/>
    </source>
</evidence>
<comment type="subcellular location">
    <subcellularLocation>
        <location evidence="1">Cell membrane</location>
        <topology evidence="1">Multi-pass membrane protein</topology>
    </subcellularLocation>
</comment>
<feature type="transmembrane region" description="Helical" evidence="8">
    <location>
        <begin position="236"/>
        <end position="257"/>
    </location>
</feature>
<evidence type="ECO:0000256" key="6">
    <source>
        <dbReference type="ARBA" id="ARBA00022989"/>
    </source>
</evidence>
<evidence type="ECO:0000256" key="7">
    <source>
        <dbReference type="ARBA" id="ARBA00023136"/>
    </source>
</evidence>
<dbReference type="NCBIfam" id="TIGR00688">
    <property type="entry name" value="rarD"/>
    <property type="match status" value="1"/>
</dbReference>
<evidence type="ECO:0000313" key="10">
    <source>
        <dbReference type="EMBL" id="MBN7825715.1"/>
    </source>
</evidence>
<name>A0A939DP66_9ALTE</name>
<feature type="transmembrane region" description="Helical" evidence="8">
    <location>
        <begin position="104"/>
        <end position="121"/>
    </location>
</feature>
<dbReference type="SUPFAM" id="SSF103481">
    <property type="entry name" value="Multidrug resistance efflux transporter EmrE"/>
    <property type="match status" value="2"/>
</dbReference>
<dbReference type="PANTHER" id="PTHR22911">
    <property type="entry name" value="ACYL-MALONYL CONDENSING ENZYME-RELATED"/>
    <property type="match status" value="1"/>
</dbReference>
<evidence type="ECO:0000256" key="8">
    <source>
        <dbReference type="SAM" id="Phobius"/>
    </source>
</evidence>
<dbReference type="RefSeq" id="WP_206573831.1">
    <property type="nucleotide sequence ID" value="NZ_JAFKCV010000005.1"/>
</dbReference>
<keyword evidence="4" id="KW-1003">Cell membrane</keyword>
<feature type="transmembrane region" description="Helical" evidence="8">
    <location>
        <begin position="72"/>
        <end position="92"/>
    </location>
</feature>
<feature type="transmembrane region" description="Helical" evidence="8">
    <location>
        <begin position="9"/>
        <end position="27"/>
    </location>
</feature>
<dbReference type="PANTHER" id="PTHR22911:SF137">
    <property type="entry name" value="SOLUTE CARRIER FAMILY 35 MEMBER G2-RELATED"/>
    <property type="match status" value="1"/>
</dbReference>